<dbReference type="PANTHER" id="PTHR12859">
    <property type="entry name" value="PRA1 PROTEIN"/>
    <property type="match status" value="1"/>
</dbReference>
<name>A0A7J7N1Y0_9MAGN</name>
<dbReference type="EMBL" id="JACGCM010001144">
    <property type="protein sequence ID" value="KAF6161136.1"/>
    <property type="molecule type" value="Genomic_DNA"/>
</dbReference>
<feature type="transmembrane region" description="Helical" evidence="7">
    <location>
        <begin position="78"/>
        <end position="99"/>
    </location>
</feature>
<dbReference type="PANTHER" id="PTHR12859:SF0">
    <property type="entry name" value="PRA1 FAMILY PROTEIN"/>
    <property type="match status" value="1"/>
</dbReference>
<dbReference type="AlphaFoldDB" id="A0A7J7N1Y0"/>
<dbReference type="InterPro" id="IPR004895">
    <property type="entry name" value="Prenylated_rab_accept_PRA1"/>
</dbReference>
<evidence type="ECO:0000256" key="7">
    <source>
        <dbReference type="SAM" id="Phobius"/>
    </source>
</evidence>
<reference evidence="8 9" key="1">
    <citation type="journal article" date="2020" name="IScience">
        <title>Genome Sequencing of the Endangered Kingdonia uniflora (Circaeasteraceae, Ranunculales) Reveals Potential Mechanisms of Evolutionary Specialization.</title>
        <authorList>
            <person name="Sun Y."/>
            <person name="Deng T."/>
            <person name="Zhang A."/>
            <person name="Moore M.J."/>
            <person name="Landis J.B."/>
            <person name="Lin N."/>
            <person name="Zhang H."/>
            <person name="Zhang X."/>
            <person name="Huang J."/>
            <person name="Zhang X."/>
            <person name="Sun H."/>
            <person name="Wang H."/>
        </authorList>
    </citation>
    <scope>NUCLEOTIDE SEQUENCE [LARGE SCALE GENOMIC DNA]</scope>
    <source>
        <strain evidence="8">TB1705</strain>
        <tissue evidence="8">Leaf</tissue>
    </source>
</reference>
<feature type="transmembrane region" description="Helical" evidence="7">
    <location>
        <begin position="167"/>
        <end position="185"/>
    </location>
</feature>
<evidence type="ECO:0000256" key="3">
    <source>
        <dbReference type="ARBA" id="ARBA00006483"/>
    </source>
</evidence>
<comment type="caution">
    <text evidence="8">The sequence shown here is derived from an EMBL/GenBank/DDBJ whole genome shotgun (WGS) entry which is preliminary data.</text>
</comment>
<feature type="transmembrane region" description="Helical" evidence="7">
    <location>
        <begin position="144"/>
        <end position="161"/>
    </location>
</feature>
<evidence type="ECO:0000256" key="5">
    <source>
        <dbReference type="ARBA" id="ARBA00022989"/>
    </source>
</evidence>
<keyword evidence="6 7" id="KW-0472">Membrane</keyword>
<dbReference type="OrthoDB" id="537033at2759"/>
<evidence type="ECO:0000313" key="8">
    <source>
        <dbReference type="EMBL" id="KAF6161136.1"/>
    </source>
</evidence>
<dbReference type="Proteomes" id="UP000541444">
    <property type="component" value="Unassembled WGS sequence"/>
</dbReference>
<dbReference type="GO" id="GO:0016192">
    <property type="term" value="P:vesicle-mediated transport"/>
    <property type="evidence" value="ECO:0007669"/>
    <property type="project" value="UniProtKB-ARBA"/>
</dbReference>
<comment type="similarity">
    <text evidence="3">Belongs to the PRA1 family.</text>
</comment>
<feature type="transmembrane region" description="Helical" evidence="7">
    <location>
        <begin position="53"/>
        <end position="72"/>
    </location>
</feature>
<evidence type="ECO:0000313" key="9">
    <source>
        <dbReference type="Proteomes" id="UP000541444"/>
    </source>
</evidence>
<keyword evidence="4 7" id="KW-0812">Transmembrane</keyword>
<comment type="subcellular location">
    <subcellularLocation>
        <location evidence="2">Membrane</location>
        <topology evidence="2">Multi-pass membrane protein</topology>
    </subcellularLocation>
</comment>
<gene>
    <name evidence="8" type="ORF">GIB67_007777</name>
</gene>
<dbReference type="Pfam" id="PF03208">
    <property type="entry name" value="PRA1"/>
    <property type="match status" value="1"/>
</dbReference>
<evidence type="ECO:0000256" key="6">
    <source>
        <dbReference type="ARBA" id="ARBA00023136"/>
    </source>
</evidence>
<accession>A0A7J7N1Y0</accession>
<evidence type="ECO:0000256" key="4">
    <source>
        <dbReference type="ARBA" id="ARBA00022692"/>
    </source>
</evidence>
<sequence>MDWGNVRARDIIEALRHEVDWSSPPRPLKEFFFKFTIPKSQSKWNSRLKCNLYYYRANYFIMVVCILGIGFLRRPLSIVAAILTTLTIALLNDSFAVTFSAKVTRIIKQYFPHLAAGMKPPTTVSFIRRRPSAKRAIHVFGKPRGSIVLLFSAGSSILWFASSGLLIVLWAFVIGLLATVLHASFRTPNLKARLNTFREEFRSVWRSCSGGPASRTAKFALDCTTTVNDRCVLRKSDPLYSSDVPFSSSATEFPIQDAVAAHTVLALSKLIAYVFDRRWRVKLGEKGDGVVLKLGAWFGHSLGIHDIGWTCLLLPQY</sequence>
<protein>
    <recommendedName>
        <fullName evidence="10">PRA1 family protein</fullName>
    </recommendedName>
</protein>
<dbReference type="GO" id="GO:0016020">
    <property type="term" value="C:membrane"/>
    <property type="evidence" value="ECO:0007669"/>
    <property type="project" value="UniProtKB-SubCell"/>
</dbReference>
<keyword evidence="9" id="KW-1185">Reference proteome</keyword>
<evidence type="ECO:0000256" key="1">
    <source>
        <dbReference type="ARBA" id="ARBA00002501"/>
    </source>
</evidence>
<proteinExistence type="inferred from homology"/>
<dbReference type="GO" id="GO:0005783">
    <property type="term" value="C:endoplasmic reticulum"/>
    <property type="evidence" value="ECO:0007669"/>
    <property type="project" value="UniProtKB-ARBA"/>
</dbReference>
<organism evidence="8 9">
    <name type="scientific">Kingdonia uniflora</name>
    <dbReference type="NCBI Taxonomy" id="39325"/>
    <lineage>
        <taxon>Eukaryota</taxon>
        <taxon>Viridiplantae</taxon>
        <taxon>Streptophyta</taxon>
        <taxon>Embryophyta</taxon>
        <taxon>Tracheophyta</taxon>
        <taxon>Spermatophyta</taxon>
        <taxon>Magnoliopsida</taxon>
        <taxon>Ranunculales</taxon>
        <taxon>Circaeasteraceae</taxon>
        <taxon>Kingdonia</taxon>
    </lineage>
</organism>
<evidence type="ECO:0000256" key="2">
    <source>
        <dbReference type="ARBA" id="ARBA00004141"/>
    </source>
</evidence>
<evidence type="ECO:0008006" key="10">
    <source>
        <dbReference type="Google" id="ProtNLM"/>
    </source>
</evidence>
<keyword evidence="5 7" id="KW-1133">Transmembrane helix</keyword>
<comment type="function">
    <text evidence="1">May be involved in both secretory and endocytic intracellular trafficking in the endosomal/prevacuolar compartments.</text>
</comment>